<dbReference type="eggNOG" id="ENOG5032YFU">
    <property type="taxonomic scope" value="Bacteria"/>
</dbReference>
<dbReference type="RefSeq" id="WP_019381546.1">
    <property type="nucleotide sequence ID" value="NZ_CP015506.1"/>
</dbReference>
<protein>
    <recommendedName>
        <fullName evidence="3">HK97 gp10 family phage protein</fullName>
    </recommendedName>
</protein>
<dbReference type="KEGG" id="bon:A361_07925"/>
<dbReference type="STRING" id="1196031.A361_07925"/>
<name>A0A160M8S0_9BACI</name>
<dbReference type="NCBIfam" id="TIGR01725">
    <property type="entry name" value="phge_HK97_gp10"/>
    <property type="match status" value="1"/>
</dbReference>
<accession>A0A160M8S0</accession>
<sequence>MANIRFGSRRLSRAVQRFGEGVIDEAKRIVVETAYMIQANARSLAPEDDGNLKKSIEVQIRDGGLTAVVTVGAHYAIYVEFGTGIYAVNGDGRQTPWTYYSDKLGRFVRTKGMRAQPFWFPAIEMGRRHFHTEMSRLVI</sequence>
<dbReference type="Pfam" id="PF04883">
    <property type="entry name" value="HK97-gp10_like"/>
    <property type="match status" value="1"/>
</dbReference>
<gene>
    <name evidence="1" type="ORF">A361_07925</name>
</gene>
<organism evidence="1 2">
    <name type="scientific">Cytobacillus oceanisediminis 2691</name>
    <dbReference type="NCBI Taxonomy" id="1196031"/>
    <lineage>
        <taxon>Bacteria</taxon>
        <taxon>Bacillati</taxon>
        <taxon>Bacillota</taxon>
        <taxon>Bacilli</taxon>
        <taxon>Bacillales</taxon>
        <taxon>Bacillaceae</taxon>
        <taxon>Cytobacillus</taxon>
    </lineage>
</organism>
<evidence type="ECO:0008006" key="3">
    <source>
        <dbReference type="Google" id="ProtNLM"/>
    </source>
</evidence>
<evidence type="ECO:0000313" key="1">
    <source>
        <dbReference type="EMBL" id="AND39046.1"/>
    </source>
</evidence>
<reference evidence="1 2" key="1">
    <citation type="submission" date="2016-04" db="EMBL/GenBank/DDBJ databases">
        <title>Complete genome sequence of Bacillus oceanisediminis strain 2691.</title>
        <authorList>
            <person name="Jeong H."/>
            <person name="Kim H.J."/>
            <person name="Lee D.-W."/>
        </authorList>
    </citation>
    <scope>NUCLEOTIDE SEQUENCE [LARGE SCALE GENOMIC DNA]</scope>
    <source>
        <strain evidence="1 2">2691</strain>
    </source>
</reference>
<dbReference type="Proteomes" id="UP000077856">
    <property type="component" value="Chromosome"/>
</dbReference>
<evidence type="ECO:0000313" key="2">
    <source>
        <dbReference type="Proteomes" id="UP000077856"/>
    </source>
</evidence>
<dbReference type="AlphaFoldDB" id="A0A160M8S0"/>
<proteinExistence type="predicted"/>
<dbReference type="EMBL" id="CP015506">
    <property type="protein sequence ID" value="AND39046.1"/>
    <property type="molecule type" value="Genomic_DNA"/>
</dbReference>
<dbReference type="InterPro" id="IPR010064">
    <property type="entry name" value="HK97-gp10_tail"/>
</dbReference>